<keyword evidence="3" id="KW-1185">Reference proteome</keyword>
<name>A0A1M5ZSP9_BUTFI</name>
<evidence type="ECO:0000313" key="2">
    <source>
        <dbReference type="EMBL" id="SHI27317.1"/>
    </source>
</evidence>
<dbReference type="OrthoDB" id="9808343at2"/>
<feature type="compositionally biased region" description="Basic and acidic residues" evidence="1">
    <location>
        <begin position="71"/>
        <end position="93"/>
    </location>
</feature>
<evidence type="ECO:0000313" key="3">
    <source>
        <dbReference type="Proteomes" id="UP000184278"/>
    </source>
</evidence>
<dbReference type="STRING" id="1121131.SAMN02745229_02634"/>
<dbReference type="EMBL" id="FQXK01000022">
    <property type="protein sequence ID" value="SHI27317.1"/>
    <property type="molecule type" value="Genomic_DNA"/>
</dbReference>
<protein>
    <submittedName>
        <fullName evidence="2">Uncharacterized protein</fullName>
    </submittedName>
</protein>
<feature type="region of interest" description="Disordered" evidence="1">
    <location>
        <begin position="57"/>
        <end position="96"/>
    </location>
</feature>
<evidence type="ECO:0000256" key="1">
    <source>
        <dbReference type="SAM" id="MobiDB-lite"/>
    </source>
</evidence>
<organism evidence="2 3">
    <name type="scientific">Butyrivibrio fibrisolvens DSM 3071</name>
    <dbReference type="NCBI Taxonomy" id="1121131"/>
    <lineage>
        <taxon>Bacteria</taxon>
        <taxon>Bacillati</taxon>
        <taxon>Bacillota</taxon>
        <taxon>Clostridia</taxon>
        <taxon>Lachnospirales</taxon>
        <taxon>Lachnospiraceae</taxon>
        <taxon>Butyrivibrio</taxon>
    </lineage>
</organism>
<accession>A0A1M5ZSP9</accession>
<gene>
    <name evidence="2" type="ORF">SAMN02745229_02634</name>
</gene>
<dbReference type="AlphaFoldDB" id="A0A1M5ZSP9"/>
<sequence length="179" mass="20044">MLININIKQLSKRGRRVKPVPFVYDKPFDTVEDFIKATVKIMYYAFMNKEAGTIESEDGVFPVSNSGKGTSDSEKGNPDSDKGTHNSDDDHHNSQRKVLSQEELDNMAEIGKIAFDLVYGSKDVTLDKAYETALLAYKDGLVRLFVGDKEAGELETPLTLKDGDEVTFIRLTFLAGRIW</sequence>
<dbReference type="RefSeq" id="WP_073388444.1">
    <property type="nucleotide sequence ID" value="NZ_FQXK01000022.1"/>
</dbReference>
<reference evidence="3" key="1">
    <citation type="submission" date="2016-11" db="EMBL/GenBank/DDBJ databases">
        <authorList>
            <person name="Varghese N."/>
            <person name="Submissions S."/>
        </authorList>
    </citation>
    <scope>NUCLEOTIDE SEQUENCE [LARGE SCALE GENOMIC DNA]</scope>
    <source>
        <strain evidence="3">DSM 3071</strain>
    </source>
</reference>
<dbReference type="Proteomes" id="UP000184278">
    <property type="component" value="Unassembled WGS sequence"/>
</dbReference>
<proteinExistence type="predicted"/>
<dbReference type="GeneID" id="89511164"/>